<dbReference type="InterPro" id="IPR050196">
    <property type="entry name" value="Cytochrome_P450_Monoox"/>
</dbReference>
<dbReference type="EMBL" id="VJMH01004104">
    <property type="protein sequence ID" value="KAF0703770.1"/>
    <property type="molecule type" value="Genomic_DNA"/>
</dbReference>
<keyword evidence="6" id="KW-1185">Reference proteome</keyword>
<feature type="transmembrane region" description="Helical" evidence="3">
    <location>
        <begin position="6"/>
        <end position="25"/>
    </location>
</feature>
<reference evidence="5 6" key="1">
    <citation type="submission" date="2019-03" db="EMBL/GenBank/DDBJ databases">
        <authorList>
            <person name="Gaulin E."/>
            <person name="Dumas B."/>
        </authorList>
    </citation>
    <scope>NUCLEOTIDE SEQUENCE [LARGE SCALE GENOMIC DNA]</scope>
    <source>
        <strain evidence="5">CBS 568.67</strain>
    </source>
</reference>
<dbReference type="Pfam" id="PF00067">
    <property type="entry name" value="p450"/>
    <property type="match status" value="1"/>
</dbReference>
<comment type="cofactor">
    <cofactor evidence="2">
        <name>heme</name>
        <dbReference type="ChEBI" id="CHEBI:30413"/>
    </cofactor>
</comment>
<proteinExistence type="inferred from homology"/>
<sequence>MPLFVSLSWEVAVALTATAIGFLLLHHRFVKRHPLDDLPGPLSPSVLLGHVLDTKGSLVSWHTTRVFPEPFLRWTIQYGGAFHYREFWLHIVSLNDPKALQHVLVARGANYPRSTLIRSIVTERLFGVGLLSSTGHAHDRQRKMLNPHFSHTYVKTFLPTFERLATRCCDHILARIAASDVPTVNMLDVFQELSLNIIGQAAFGFDFSDHPDVLAAYETQARPLPAWCMLGQLFVPKFTNLPLPQLQAFQAALRTLKQAMQRVIASKLAATTKANDLLDLYLPHTTSDEALCHTMTFITGGHETTSASLSWLFGMLATRPQVVARIRCEVSKVQQTHGNKSLATFEAVRALEYTTATIQESLRLNPIVNHIIRRVAEADDFVPMADGSTVFIPKGTGIDINLPVIHRNPRYWANPEAFVPERFLDGSPEWLADEALRHTKSHAYVYMPFSIGSGSCIGQKFAMAEMAVVTAVFLSQFEFGLTKDTNLRHRFTGTVLRPVHLDMTVKRIVQVGTAA</sequence>
<reference evidence="4" key="2">
    <citation type="submission" date="2019-06" db="EMBL/GenBank/DDBJ databases">
        <title>Genomics analysis of Aphanomyces spp. identifies a new class of oomycete effector associated with host adaptation.</title>
        <authorList>
            <person name="Gaulin E."/>
        </authorList>
    </citation>
    <scope>NUCLEOTIDE SEQUENCE</scope>
    <source>
        <strain evidence="4">CBS 578.67</strain>
    </source>
</reference>
<dbReference type="InterPro" id="IPR001128">
    <property type="entry name" value="Cyt_P450"/>
</dbReference>
<dbReference type="GO" id="GO:0020037">
    <property type="term" value="F:heme binding"/>
    <property type="evidence" value="ECO:0007669"/>
    <property type="project" value="InterPro"/>
</dbReference>
<dbReference type="PANTHER" id="PTHR24291">
    <property type="entry name" value="CYTOCHROME P450 FAMILY 4"/>
    <property type="match status" value="1"/>
</dbReference>
<dbReference type="PRINTS" id="PR00463">
    <property type="entry name" value="EP450I"/>
</dbReference>
<dbReference type="PANTHER" id="PTHR24291:SF175">
    <property type="entry name" value="CYTOCHROME P450"/>
    <property type="match status" value="1"/>
</dbReference>
<dbReference type="AlphaFoldDB" id="A0A485KIH0"/>
<dbReference type="SUPFAM" id="SSF48264">
    <property type="entry name" value="Cytochrome P450"/>
    <property type="match status" value="1"/>
</dbReference>
<dbReference type="OrthoDB" id="1470350at2759"/>
<keyword evidence="2" id="KW-0479">Metal-binding</keyword>
<evidence type="ECO:0000313" key="5">
    <source>
        <dbReference type="EMBL" id="VFT84437.1"/>
    </source>
</evidence>
<evidence type="ECO:0000256" key="2">
    <source>
        <dbReference type="PIRSR" id="PIRSR602401-1"/>
    </source>
</evidence>
<keyword evidence="3" id="KW-0472">Membrane</keyword>
<feature type="binding site" description="axial binding residue" evidence="2">
    <location>
        <position position="456"/>
    </location>
    <ligand>
        <name>heme</name>
        <dbReference type="ChEBI" id="CHEBI:30413"/>
    </ligand>
    <ligandPart>
        <name>Fe</name>
        <dbReference type="ChEBI" id="CHEBI:18248"/>
    </ligandPart>
</feature>
<dbReference type="GO" id="GO:0016705">
    <property type="term" value="F:oxidoreductase activity, acting on paired donors, with incorporation or reduction of molecular oxygen"/>
    <property type="evidence" value="ECO:0007669"/>
    <property type="project" value="InterPro"/>
</dbReference>
<evidence type="ECO:0000256" key="3">
    <source>
        <dbReference type="SAM" id="Phobius"/>
    </source>
</evidence>
<dbReference type="GO" id="GO:0005506">
    <property type="term" value="F:iron ion binding"/>
    <property type="evidence" value="ECO:0007669"/>
    <property type="project" value="InterPro"/>
</dbReference>
<dbReference type="EMBL" id="CAADRA010004116">
    <property type="protein sequence ID" value="VFT84437.1"/>
    <property type="molecule type" value="Genomic_DNA"/>
</dbReference>
<dbReference type="PRINTS" id="PR00385">
    <property type="entry name" value="P450"/>
</dbReference>
<organism evidence="5 6">
    <name type="scientific">Aphanomyces stellatus</name>
    <dbReference type="NCBI Taxonomy" id="120398"/>
    <lineage>
        <taxon>Eukaryota</taxon>
        <taxon>Sar</taxon>
        <taxon>Stramenopiles</taxon>
        <taxon>Oomycota</taxon>
        <taxon>Saprolegniomycetes</taxon>
        <taxon>Saprolegniales</taxon>
        <taxon>Verrucalvaceae</taxon>
        <taxon>Aphanomyces</taxon>
    </lineage>
</organism>
<keyword evidence="2" id="KW-0349">Heme</keyword>
<name>A0A485KIH0_9STRA</name>
<evidence type="ECO:0000313" key="6">
    <source>
        <dbReference type="Proteomes" id="UP000332933"/>
    </source>
</evidence>
<dbReference type="InterPro" id="IPR036396">
    <property type="entry name" value="Cyt_P450_sf"/>
</dbReference>
<keyword evidence="3" id="KW-1133">Transmembrane helix</keyword>
<evidence type="ECO:0000313" key="4">
    <source>
        <dbReference type="EMBL" id="KAF0703770.1"/>
    </source>
</evidence>
<keyword evidence="2" id="KW-0408">Iron</keyword>
<keyword evidence="3" id="KW-0812">Transmembrane</keyword>
<dbReference type="Proteomes" id="UP000332933">
    <property type="component" value="Unassembled WGS sequence"/>
</dbReference>
<dbReference type="Gene3D" id="1.10.630.10">
    <property type="entry name" value="Cytochrome P450"/>
    <property type="match status" value="1"/>
</dbReference>
<accession>A0A485KIH0</accession>
<dbReference type="GO" id="GO:0004497">
    <property type="term" value="F:monooxygenase activity"/>
    <property type="evidence" value="ECO:0007669"/>
    <property type="project" value="InterPro"/>
</dbReference>
<gene>
    <name evidence="5" type="primary">Aste57867_7528</name>
    <name evidence="4" type="ORF">As57867_007502</name>
    <name evidence="5" type="ORF">ASTE57867_7528</name>
</gene>
<protein>
    <submittedName>
        <fullName evidence="5">Aste57867_7528 protein</fullName>
    </submittedName>
</protein>
<evidence type="ECO:0000256" key="1">
    <source>
        <dbReference type="ARBA" id="ARBA00010617"/>
    </source>
</evidence>
<dbReference type="InterPro" id="IPR002401">
    <property type="entry name" value="Cyt_P450_E_grp-I"/>
</dbReference>
<comment type="similarity">
    <text evidence="1">Belongs to the cytochrome P450 family.</text>
</comment>